<dbReference type="AlphaFoldDB" id="A0A0C3GEI7"/>
<reference evidence="2" key="2">
    <citation type="submission" date="2015-01" db="EMBL/GenBank/DDBJ databases">
        <title>Evolutionary Origins and Diversification of the Mycorrhizal Mutualists.</title>
        <authorList>
            <consortium name="DOE Joint Genome Institute"/>
            <consortium name="Mycorrhizal Genomics Consortium"/>
            <person name="Kohler A."/>
            <person name="Kuo A."/>
            <person name="Nagy L.G."/>
            <person name="Floudas D."/>
            <person name="Copeland A."/>
            <person name="Barry K.W."/>
            <person name="Cichocki N."/>
            <person name="Veneault-Fourrey C."/>
            <person name="LaButti K."/>
            <person name="Lindquist E.A."/>
            <person name="Lipzen A."/>
            <person name="Lundell T."/>
            <person name="Morin E."/>
            <person name="Murat C."/>
            <person name="Riley R."/>
            <person name="Ohm R."/>
            <person name="Sun H."/>
            <person name="Tunlid A."/>
            <person name="Henrissat B."/>
            <person name="Grigoriev I.V."/>
            <person name="Hibbett D.S."/>
            <person name="Martin F."/>
        </authorList>
    </citation>
    <scope>NUCLEOTIDE SEQUENCE [LARGE SCALE GENOMIC DNA]</scope>
    <source>
        <strain evidence="2">F 1598</strain>
    </source>
</reference>
<evidence type="ECO:0000313" key="1">
    <source>
        <dbReference type="EMBL" id="KIM89051.1"/>
    </source>
</evidence>
<dbReference type="HOGENOM" id="CLU_2574687_0_0_1"/>
<keyword evidence="2" id="KW-1185">Reference proteome</keyword>
<organism evidence="1 2">
    <name type="scientific">Piloderma croceum (strain F 1598)</name>
    <dbReference type="NCBI Taxonomy" id="765440"/>
    <lineage>
        <taxon>Eukaryota</taxon>
        <taxon>Fungi</taxon>
        <taxon>Dikarya</taxon>
        <taxon>Basidiomycota</taxon>
        <taxon>Agaricomycotina</taxon>
        <taxon>Agaricomycetes</taxon>
        <taxon>Agaricomycetidae</taxon>
        <taxon>Atheliales</taxon>
        <taxon>Atheliaceae</taxon>
        <taxon>Piloderma</taxon>
    </lineage>
</organism>
<protein>
    <submittedName>
        <fullName evidence="1">Uncharacterized protein</fullName>
    </submittedName>
</protein>
<gene>
    <name evidence="1" type="ORF">PILCRDRAFT_209553</name>
</gene>
<dbReference type="EMBL" id="KN832975">
    <property type="protein sequence ID" value="KIM89051.1"/>
    <property type="molecule type" value="Genomic_DNA"/>
</dbReference>
<dbReference type="Proteomes" id="UP000054166">
    <property type="component" value="Unassembled WGS sequence"/>
</dbReference>
<reference evidence="1 2" key="1">
    <citation type="submission" date="2014-04" db="EMBL/GenBank/DDBJ databases">
        <authorList>
            <consortium name="DOE Joint Genome Institute"/>
            <person name="Kuo A."/>
            <person name="Tarkka M."/>
            <person name="Buscot F."/>
            <person name="Kohler A."/>
            <person name="Nagy L.G."/>
            <person name="Floudas D."/>
            <person name="Copeland A."/>
            <person name="Barry K.W."/>
            <person name="Cichocki N."/>
            <person name="Veneault-Fourrey C."/>
            <person name="LaButti K."/>
            <person name="Lindquist E.A."/>
            <person name="Lipzen A."/>
            <person name="Lundell T."/>
            <person name="Morin E."/>
            <person name="Murat C."/>
            <person name="Sun H."/>
            <person name="Tunlid A."/>
            <person name="Henrissat B."/>
            <person name="Grigoriev I.V."/>
            <person name="Hibbett D.S."/>
            <person name="Martin F."/>
            <person name="Nordberg H.P."/>
            <person name="Cantor M.N."/>
            <person name="Hua S.X."/>
        </authorList>
    </citation>
    <scope>NUCLEOTIDE SEQUENCE [LARGE SCALE GENOMIC DNA]</scope>
    <source>
        <strain evidence="1 2">F 1598</strain>
    </source>
</reference>
<sequence length="81" mass="9116">MWGSMVIPQCRYTYVYSLNVCGIPALLPITMACEHSSLLTILPDLDMEYAALSQAESLDEITKDNIQDPAVLVPRWLPYLI</sequence>
<name>A0A0C3GEI7_PILCF</name>
<accession>A0A0C3GEI7</accession>
<evidence type="ECO:0000313" key="2">
    <source>
        <dbReference type="Proteomes" id="UP000054166"/>
    </source>
</evidence>
<dbReference type="InParanoid" id="A0A0C3GEI7"/>
<proteinExistence type="predicted"/>